<dbReference type="InterPro" id="IPR046357">
    <property type="entry name" value="PPIase_dom_sf"/>
</dbReference>
<evidence type="ECO:0000313" key="9">
    <source>
        <dbReference type="Proteomes" id="UP001519460"/>
    </source>
</evidence>
<reference evidence="8 9" key="1">
    <citation type="journal article" date="2023" name="Sci. Data">
        <title>Genome assembly of the Korean intertidal mud-creeper Batillaria attramentaria.</title>
        <authorList>
            <person name="Patra A.K."/>
            <person name="Ho P.T."/>
            <person name="Jun S."/>
            <person name="Lee S.J."/>
            <person name="Kim Y."/>
            <person name="Won Y.J."/>
        </authorList>
    </citation>
    <scope>NUCLEOTIDE SEQUENCE [LARGE SCALE GENOMIC DNA]</scope>
    <source>
        <strain evidence="8">Wonlab-2016</strain>
    </source>
</reference>
<sequence length="157" mass="17744">GKKAQPEVKVKTQHKPEDCSVTAEDGDEVAVHYTGILESGAVFDSSVQAQREPLVFTLGWEIGIKGMCVGEKRKLVIPPHLAYGQQGYPPTIPEDATLTFETELVDLRKRPFNFPVMQTIQLLSVPALVLYILYYLYDRYKKEASETKESKKSKKRK</sequence>
<dbReference type="Gene3D" id="3.10.50.40">
    <property type="match status" value="1"/>
</dbReference>
<keyword evidence="6" id="KW-0472">Membrane</keyword>
<dbReference type="FunFam" id="3.10.50.40:FF:000006">
    <property type="entry name" value="Peptidyl-prolyl cis-trans isomerase"/>
    <property type="match status" value="1"/>
</dbReference>
<evidence type="ECO:0000256" key="1">
    <source>
        <dbReference type="ARBA" id="ARBA00000971"/>
    </source>
</evidence>
<evidence type="ECO:0000313" key="8">
    <source>
        <dbReference type="EMBL" id="KAK7489218.1"/>
    </source>
</evidence>
<evidence type="ECO:0000256" key="5">
    <source>
        <dbReference type="PROSITE-ProRule" id="PRU00277"/>
    </source>
</evidence>
<comment type="catalytic activity">
    <reaction evidence="1 5">
        <text>[protein]-peptidylproline (omega=180) = [protein]-peptidylproline (omega=0)</text>
        <dbReference type="Rhea" id="RHEA:16237"/>
        <dbReference type="Rhea" id="RHEA-COMP:10747"/>
        <dbReference type="Rhea" id="RHEA-COMP:10748"/>
        <dbReference type="ChEBI" id="CHEBI:83833"/>
        <dbReference type="ChEBI" id="CHEBI:83834"/>
        <dbReference type="EC" id="5.2.1.8"/>
    </reaction>
</comment>
<accession>A0ABD0KPP1</accession>
<name>A0ABD0KPP1_9CAEN</name>
<keyword evidence="4 5" id="KW-0413">Isomerase</keyword>
<evidence type="ECO:0000256" key="2">
    <source>
        <dbReference type="ARBA" id="ARBA00013194"/>
    </source>
</evidence>
<comment type="caution">
    <text evidence="8">The sequence shown here is derived from an EMBL/GenBank/DDBJ whole genome shotgun (WGS) entry which is preliminary data.</text>
</comment>
<dbReference type="PROSITE" id="PS50059">
    <property type="entry name" value="FKBP_PPIASE"/>
    <property type="match status" value="1"/>
</dbReference>
<keyword evidence="9" id="KW-1185">Reference proteome</keyword>
<dbReference type="GO" id="GO:0003755">
    <property type="term" value="F:peptidyl-prolyl cis-trans isomerase activity"/>
    <property type="evidence" value="ECO:0007669"/>
    <property type="project" value="UniProtKB-KW"/>
</dbReference>
<dbReference type="Proteomes" id="UP001519460">
    <property type="component" value="Unassembled WGS sequence"/>
</dbReference>
<feature type="non-terminal residue" evidence="8">
    <location>
        <position position="1"/>
    </location>
</feature>
<evidence type="ECO:0000256" key="6">
    <source>
        <dbReference type="SAM" id="Phobius"/>
    </source>
</evidence>
<feature type="domain" description="PPIase FKBP-type" evidence="7">
    <location>
        <begin position="26"/>
        <end position="108"/>
    </location>
</feature>
<keyword evidence="6" id="KW-0812">Transmembrane</keyword>
<dbReference type="PANTHER" id="PTHR45779:SF5">
    <property type="entry name" value="PEPTIDYLPROLYL ISOMERASE"/>
    <property type="match status" value="1"/>
</dbReference>
<proteinExistence type="predicted"/>
<keyword evidence="6" id="KW-1133">Transmembrane helix</keyword>
<evidence type="ECO:0000256" key="3">
    <source>
        <dbReference type="ARBA" id="ARBA00023110"/>
    </source>
</evidence>
<dbReference type="AlphaFoldDB" id="A0ABD0KPP1"/>
<protein>
    <recommendedName>
        <fullName evidence="2 5">peptidylprolyl isomerase</fullName>
        <ecNumber evidence="2 5">5.2.1.8</ecNumber>
    </recommendedName>
</protein>
<gene>
    <name evidence="8" type="ORF">BaRGS_00019596</name>
</gene>
<dbReference type="EC" id="5.2.1.8" evidence="2 5"/>
<evidence type="ECO:0000256" key="4">
    <source>
        <dbReference type="ARBA" id="ARBA00023235"/>
    </source>
</evidence>
<dbReference type="EMBL" id="JACVVK020000141">
    <property type="protein sequence ID" value="KAK7489218.1"/>
    <property type="molecule type" value="Genomic_DNA"/>
</dbReference>
<organism evidence="8 9">
    <name type="scientific">Batillaria attramentaria</name>
    <dbReference type="NCBI Taxonomy" id="370345"/>
    <lineage>
        <taxon>Eukaryota</taxon>
        <taxon>Metazoa</taxon>
        <taxon>Spiralia</taxon>
        <taxon>Lophotrochozoa</taxon>
        <taxon>Mollusca</taxon>
        <taxon>Gastropoda</taxon>
        <taxon>Caenogastropoda</taxon>
        <taxon>Sorbeoconcha</taxon>
        <taxon>Cerithioidea</taxon>
        <taxon>Batillariidae</taxon>
        <taxon>Batillaria</taxon>
    </lineage>
</organism>
<evidence type="ECO:0000259" key="7">
    <source>
        <dbReference type="PROSITE" id="PS50059"/>
    </source>
</evidence>
<dbReference type="Pfam" id="PF00254">
    <property type="entry name" value="FKBP_C"/>
    <property type="match status" value="1"/>
</dbReference>
<dbReference type="InterPro" id="IPR001179">
    <property type="entry name" value="PPIase_FKBP_dom"/>
</dbReference>
<dbReference type="InterPro" id="IPR044609">
    <property type="entry name" value="FKBP2/11"/>
</dbReference>
<dbReference type="SUPFAM" id="SSF54534">
    <property type="entry name" value="FKBP-like"/>
    <property type="match status" value="1"/>
</dbReference>
<dbReference type="PANTHER" id="PTHR45779">
    <property type="entry name" value="PEPTIDYLPROLYL ISOMERASE"/>
    <property type="match status" value="1"/>
</dbReference>
<feature type="transmembrane region" description="Helical" evidence="6">
    <location>
        <begin position="116"/>
        <end position="137"/>
    </location>
</feature>
<keyword evidence="3 5" id="KW-0697">Rotamase</keyword>